<comment type="caution">
    <text evidence="12">The sequence shown here is derived from an EMBL/GenBank/DDBJ whole genome shotgun (WGS) entry which is preliminary data.</text>
</comment>
<evidence type="ECO:0000256" key="2">
    <source>
        <dbReference type="ARBA" id="ARBA00009477"/>
    </source>
</evidence>
<dbReference type="Gene3D" id="2.40.420.20">
    <property type="match status" value="1"/>
</dbReference>
<sequence>MDDVRRGSGSWRWLLPVLIAGLAAAAAWYQLNRASTVGEMPLRNPNKISSVRVAPAEQGRLDIQVSAIGTVTPLNTVVVRSRVDGILDEILFEEGREVVRGQLLARIEPDVYESRLQQALGQFQQNQAQLENARANLRLYQDLLRKNAIPKQQFDSQTAVLRELEAAAKSLQAQVDDARLQRSWTDIRAPISGRLGLRQIDAGNLISASAADGLVTIAQTSPIAVVFSIPETELLGLRQALLGQDTLPVEALDRQAQDVLAVGRILALDNQIDAATGTLKVKAAFDNEYESLFPNQFVNVRVGLGSTEETLIIPADAVQYGARGSYVYVVEEGRAFLRDIVAGEQVEGRLAVVSGLVEGDLVVTDGLDRLRDGREVSVDG</sequence>
<dbReference type="SUPFAM" id="SSF111369">
    <property type="entry name" value="HlyD-like secretion proteins"/>
    <property type="match status" value="1"/>
</dbReference>
<feature type="domain" description="Multidrug resistance protein MdtA-like beta-barrel" evidence="10">
    <location>
        <begin position="222"/>
        <end position="305"/>
    </location>
</feature>
<dbReference type="InterPro" id="IPR006143">
    <property type="entry name" value="RND_pump_MFP"/>
</dbReference>
<dbReference type="Gene3D" id="2.40.50.100">
    <property type="match status" value="1"/>
</dbReference>
<reference evidence="13" key="1">
    <citation type="journal article" date="2019" name="Int. J. Syst. Evol. Microbiol.">
        <title>The Global Catalogue of Microorganisms (GCM) 10K type strain sequencing project: providing services to taxonomists for standard genome sequencing and annotation.</title>
        <authorList>
            <consortium name="The Broad Institute Genomics Platform"/>
            <consortium name="The Broad Institute Genome Sequencing Center for Infectious Disease"/>
            <person name="Wu L."/>
            <person name="Ma J."/>
        </authorList>
    </citation>
    <scope>NUCLEOTIDE SEQUENCE [LARGE SCALE GENOMIC DNA]</scope>
    <source>
        <strain evidence="13">JCM 17555</strain>
    </source>
</reference>
<proteinExistence type="inferred from homology"/>
<feature type="domain" description="Multidrug resistance protein MdtA-like barrel-sandwich hybrid" evidence="9">
    <location>
        <begin position="75"/>
        <end position="217"/>
    </location>
</feature>
<evidence type="ECO:0000259" key="10">
    <source>
        <dbReference type="Pfam" id="PF25944"/>
    </source>
</evidence>
<dbReference type="InterPro" id="IPR058624">
    <property type="entry name" value="MdtA-like_HH"/>
</dbReference>
<dbReference type="Pfam" id="PF25989">
    <property type="entry name" value="YknX_C"/>
    <property type="match status" value="1"/>
</dbReference>
<keyword evidence="3" id="KW-1003">Cell membrane</keyword>
<dbReference type="InterPro" id="IPR058637">
    <property type="entry name" value="YknX-like_C"/>
</dbReference>
<dbReference type="NCBIfam" id="TIGR01730">
    <property type="entry name" value="RND_mfp"/>
    <property type="match status" value="1"/>
</dbReference>
<gene>
    <name evidence="12" type="primary">muxA</name>
    <name evidence="12" type="ORF">GCM10022278_16240</name>
</gene>
<feature type="transmembrane region" description="Helical" evidence="7">
    <location>
        <begin position="12"/>
        <end position="31"/>
    </location>
</feature>
<organism evidence="12 13">
    <name type="scientific">Allohahella marinimesophila</name>
    <dbReference type="NCBI Taxonomy" id="1054972"/>
    <lineage>
        <taxon>Bacteria</taxon>
        <taxon>Pseudomonadati</taxon>
        <taxon>Pseudomonadota</taxon>
        <taxon>Gammaproteobacteria</taxon>
        <taxon>Oceanospirillales</taxon>
        <taxon>Hahellaceae</taxon>
        <taxon>Allohahella</taxon>
    </lineage>
</organism>
<evidence type="ECO:0000256" key="7">
    <source>
        <dbReference type="SAM" id="Phobius"/>
    </source>
</evidence>
<evidence type="ECO:0000256" key="3">
    <source>
        <dbReference type="ARBA" id="ARBA00022475"/>
    </source>
</evidence>
<protein>
    <submittedName>
        <fullName evidence="12">Multidrug efflux RND transporter periplasmic adaptor subunit MuxA</fullName>
    </submittedName>
</protein>
<evidence type="ECO:0000313" key="13">
    <source>
        <dbReference type="Proteomes" id="UP001501337"/>
    </source>
</evidence>
<evidence type="ECO:0000256" key="4">
    <source>
        <dbReference type="ARBA" id="ARBA00022519"/>
    </source>
</evidence>
<evidence type="ECO:0000259" key="8">
    <source>
        <dbReference type="Pfam" id="PF25876"/>
    </source>
</evidence>
<keyword evidence="5 7" id="KW-0472">Membrane</keyword>
<dbReference type="Gene3D" id="2.40.30.170">
    <property type="match status" value="1"/>
</dbReference>
<feature type="coiled-coil region" evidence="6">
    <location>
        <begin position="113"/>
        <end position="181"/>
    </location>
</feature>
<dbReference type="InterPro" id="IPR058625">
    <property type="entry name" value="MdtA-like_BSH"/>
</dbReference>
<dbReference type="Pfam" id="PF25944">
    <property type="entry name" value="Beta-barrel_RND"/>
    <property type="match status" value="1"/>
</dbReference>
<dbReference type="Pfam" id="PF25876">
    <property type="entry name" value="HH_MFP_RND"/>
    <property type="match status" value="1"/>
</dbReference>
<evidence type="ECO:0000259" key="9">
    <source>
        <dbReference type="Pfam" id="PF25917"/>
    </source>
</evidence>
<dbReference type="Pfam" id="PF25917">
    <property type="entry name" value="BSH_RND"/>
    <property type="match status" value="1"/>
</dbReference>
<dbReference type="PANTHER" id="PTHR30469:SF12">
    <property type="entry name" value="MULTIDRUG RESISTANCE PROTEIN MDTA"/>
    <property type="match status" value="1"/>
</dbReference>
<evidence type="ECO:0000313" key="12">
    <source>
        <dbReference type="EMBL" id="GAA3958617.1"/>
    </source>
</evidence>
<keyword evidence="4" id="KW-0997">Cell inner membrane</keyword>
<dbReference type="EMBL" id="BAABBO010000007">
    <property type="protein sequence ID" value="GAA3958617.1"/>
    <property type="molecule type" value="Genomic_DNA"/>
</dbReference>
<accession>A0ABP7P3S3</accession>
<feature type="domain" description="Multidrug resistance protein MdtA-like alpha-helical hairpin" evidence="8">
    <location>
        <begin position="116"/>
        <end position="185"/>
    </location>
</feature>
<dbReference type="Gene3D" id="1.10.287.470">
    <property type="entry name" value="Helix hairpin bin"/>
    <property type="match status" value="1"/>
</dbReference>
<evidence type="ECO:0000256" key="1">
    <source>
        <dbReference type="ARBA" id="ARBA00004236"/>
    </source>
</evidence>
<evidence type="ECO:0000259" key="11">
    <source>
        <dbReference type="Pfam" id="PF25989"/>
    </source>
</evidence>
<dbReference type="PANTHER" id="PTHR30469">
    <property type="entry name" value="MULTIDRUG RESISTANCE PROTEIN MDTA"/>
    <property type="match status" value="1"/>
</dbReference>
<name>A0ABP7P3S3_9GAMM</name>
<evidence type="ECO:0000256" key="5">
    <source>
        <dbReference type="ARBA" id="ARBA00023136"/>
    </source>
</evidence>
<dbReference type="InterPro" id="IPR058626">
    <property type="entry name" value="MdtA-like_b-barrel"/>
</dbReference>
<keyword evidence="13" id="KW-1185">Reference proteome</keyword>
<keyword evidence="6" id="KW-0175">Coiled coil</keyword>
<comment type="subcellular location">
    <subcellularLocation>
        <location evidence="1">Cell membrane</location>
    </subcellularLocation>
</comment>
<dbReference type="Proteomes" id="UP001501337">
    <property type="component" value="Unassembled WGS sequence"/>
</dbReference>
<keyword evidence="7" id="KW-0812">Transmembrane</keyword>
<keyword evidence="7" id="KW-1133">Transmembrane helix</keyword>
<dbReference type="RefSeq" id="WP_344805129.1">
    <property type="nucleotide sequence ID" value="NZ_BAABBO010000007.1"/>
</dbReference>
<comment type="similarity">
    <text evidence="2">Belongs to the membrane fusion protein (MFP) (TC 8.A.1) family.</text>
</comment>
<evidence type="ECO:0000256" key="6">
    <source>
        <dbReference type="SAM" id="Coils"/>
    </source>
</evidence>
<feature type="domain" description="YknX-like C-terminal permuted SH3-like" evidence="11">
    <location>
        <begin position="312"/>
        <end position="378"/>
    </location>
</feature>